<evidence type="ECO:0000256" key="1">
    <source>
        <dbReference type="SAM" id="MobiDB-lite"/>
    </source>
</evidence>
<name>A0A1J7IHE3_9PEZI</name>
<proteinExistence type="predicted"/>
<evidence type="ECO:0000313" key="3">
    <source>
        <dbReference type="Proteomes" id="UP000182658"/>
    </source>
</evidence>
<accession>A0A1J7IHE3</accession>
<feature type="compositionally biased region" description="Low complexity" evidence="1">
    <location>
        <begin position="144"/>
        <end position="155"/>
    </location>
</feature>
<reference evidence="2 3" key="1">
    <citation type="submission" date="2016-10" db="EMBL/GenBank/DDBJ databases">
        <title>Draft genome sequence of Coniochaeta ligniaria NRRL30616, a lignocellulolytic fungus for bioabatement of inhibitors in plant biomass hydrolysates.</title>
        <authorList>
            <consortium name="DOE Joint Genome Institute"/>
            <person name="Jimenez D.J."/>
            <person name="Hector R.E."/>
            <person name="Riley R."/>
            <person name="Sun H."/>
            <person name="Grigoriev I.V."/>
            <person name="Van Elsas J.D."/>
            <person name="Nichols N.N."/>
        </authorList>
    </citation>
    <scope>NUCLEOTIDE SEQUENCE [LARGE SCALE GENOMIC DNA]</scope>
    <source>
        <strain evidence="2 3">NRRL 30616</strain>
    </source>
</reference>
<dbReference type="AlphaFoldDB" id="A0A1J7IHE3"/>
<dbReference type="EMBL" id="KV875100">
    <property type="protein sequence ID" value="OIW26813.1"/>
    <property type="molecule type" value="Genomic_DNA"/>
</dbReference>
<evidence type="ECO:0000313" key="2">
    <source>
        <dbReference type="EMBL" id="OIW26813.1"/>
    </source>
</evidence>
<dbReference type="Proteomes" id="UP000182658">
    <property type="component" value="Unassembled WGS sequence"/>
</dbReference>
<protein>
    <submittedName>
        <fullName evidence="2">Uncharacterized protein</fullName>
    </submittedName>
</protein>
<dbReference type="InParanoid" id="A0A1J7IHE3"/>
<keyword evidence="3" id="KW-1185">Reference proteome</keyword>
<gene>
    <name evidence="2" type="ORF">CONLIGDRAFT_489011</name>
</gene>
<feature type="region of interest" description="Disordered" evidence="1">
    <location>
        <begin position="112"/>
        <end position="155"/>
    </location>
</feature>
<organism evidence="2 3">
    <name type="scientific">Coniochaeta ligniaria NRRL 30616</name>
    <dbReference type="NCBI Taxonomy" id="1408157"/>
    <lineage>
        <taxon>Eukaryota</taxon>
        <taxon>Fungi</taxon>
        <taxon>Dikarya</taxon>
        <taxon>Ascomycota</taxon>
        <taxon>Pezizomycotina</taxon>
        <taxon>Sordariomycetes</taxon>
        <taxon>Sordariomycetidae</taxon>
        <taxon>Coniochaetales</taxon>
        <taxon>Coniochaetaceae</taxon>
        <taxon>Coniochaeta</taxon>
    </lineage>
</organism>
<sequence>MGLMTSVQPKLWIGSRTSRTNCKSLLVTDEKNSRRDSTAERIRYNVRWNKRSWPFLSWISNSACLNANDSIGYRAAFVESLEAVQRRQASPRQAVAPKSRLPHVRRIGLREAQADPLQQWQRGTSVLPRPNVPGSSDGNPTLPPSSSIPSSIDLS</sequence>